<dbReference type="PANTHER" id="PTHR35562:SF2">
    <property type="entry name" value="DNA ENDONUCLEASE SMRA-RELATED"/>
    <property type="match status" value="1"/>
</dbReference>
<keyword evidence="2" id="KW-0255">Endonuclease</keyword>
<dbReference type="Gene3D" id="3.30.1370.110">
    <property type="match status" value="1"/>
</dbReference>
<proteinExistence type="predicted"/>
<dbReference type="InterPro" id="IPR036063">
    <property type="entry name" value="Smr_dom_sf"/>
</dbReference>
<evidence type="ECO:0000313" key="3">
    <source>
        <dbReference type="Proteomes" id="UP000262073"/>
    </source>
</evidence>
<protein>
    <submittedName>
        <fullName evidence="2">DNA endonuclease SmrA</fullName>
    </submittedName>
</protein>
<gene>
    <name evidence="2" type="primary">smrA</name>
    <name evidence="2" type="ORF">D0Y50_04470</name>
</gene>
<dbReference type="PANTHER" id="PTHR35562">
    <property type="entry name" value="DNA ENDONUCLEASE SMRA-RELATED"/>
    <property type="match status" value="1"/>
</dbReference>
<sequence>MQYQDNDDMHVFLDEIGDVTPLQADDKIHCYSPAQRLAAKQQRAANRPAFNQITNPLSLEGVKPVAPDDFLSYQQPGIQDGVFKSLRMGKYAIETRLSLKGLTVEQSRDALYQCIVKSHSKGVRTILVQHGTGEQSKPFPALKKSYLKHWLGELEEVIAYHTAQPAHGGRGATYVLLKKHPEQKLINRERNRRR</sequence>
<dbReference type="Pfam" id="PF01713">
    <property type="entry name" value="Smr"/>
    <property type="match status" value="1"/>
</dbReference>
<evidence type="ECO:0000313" key="2">
    <source>
        <dbReference type="EMBL" id="AXR05693.1"/>
    </source>
</evidence>
<dbReference type="KEGG" id="salm:D0Y50_04470"/>
<keyword evidence="2" id="KW-0540">Nuclease</keyword>
<dbReference type="SMART" id="SM00463">
    <property type="entry name" value="SMR"/>
    <property type="match status" value="1"/>
</dbReference>
<dbReference type="SUPFAM" id="SSF160443">
    <property type="entry name" value="SMR domain-like"/>
    <property type="match status" value="1"/>
</dbReference>
<dbReference type="EMBL" id="CP031769">
    <property type="protein sequence ID" value="AXR05693.1"/>
    <property type="molecule type" value="Genomic_DNA"/>
</dbReference>
<dbReference type="RefSeq" id="WP_108567901.1">
    <property type="nucleotide sequence ID" value="NZ_CP031769.1"/>
</dbReference>
<dbReference type="InterPro" id="IPR002625">
    <property type="entry name" value="Smr_dom"/>
</dbReference>
<dbReference type="OrthoDB" id="9808881at2"/>
<feature type="domain" description="Smr" evidence="1">
    <location>
        <begin position="97"/>
        <end position="178"/>
    </location>
</feature>
<dbReference type="InterPro" id="IPR047688">
    <property type="entry name" value="Endonuc_SmrA"/>
</dbReference>
<dbReference type="NCBIfam" id="NF033154">
    <property type="entry name" value="endonuc_SmrA"/>
    <property type="match status" value="1"/>
</dbReference>
<dbReference type="AlphaFoldDB" id="A0A346NJI6"/>
<dbReference type="GO" id="GO:0004520">
    <property type="term" value="F:DNA endonuclease activity"/>
    <property type="evidence" value="ECO:0007669"/>
    <property type="project" value="TreeGrafter"/>
</dbReference>
<accession>A0A346NJI6</accession>
<keyword evidence="2" id="KW-0378">Hydrolase</keyword>
<keyword evidence="3" id="KW-1185">Reference proteome</keyword>
<organism evidence="2 3">
    <name type="scientific">Salinimonas sediminis</name>
    <dbReference type="NCBI Taxonomy" id="2303538"/>
    <lineage>
        <taxon>Bacteria</taxon>
        <taxon>Pseudomonadati</taxon>
        <taxon>Pseudomonadota</taxon>
        <taxon>Gammaproteobacteria</taxon>
        <taxon>Alteromonadales</taxon>
        <taxon>Alteromonadaceae</taxon>
        <taxon>Alteromonas/Salinimonas group</taxon>
        <taxon>Salinimonas</taxon>
    </lineage>
</organism>
<dbReference type="Proteomes" id="UP000262073">
    <property type="component" value="Chromosome"/>
</dbReference>
<evidence type="ECO:0000259" key="1">
    <source>
        <dbReference type="PROSITE" id="PS50828"/>
    </source>
</evidence>
<name>A0A346NJI6_9ALTE</name>
<dbReference type="PROSITE" id="PS50828">
    <property type="entry name" value="SMR"/>
    <property type="match status" value="1"/>
</dbReference>
<reference evidence="2 3" key="1">
    <citation type="submission" date="2018-08" db="EMBL/GenBank/DDBJ databases">
        <title>Salinimonas sediminis sp. nov., a piezophilic bacterium isolated from a deep-sea sediment sample from the New Britain Trench.</title>
        <authorList>
            <person name="Cao J."/>
        </authorList>
    </citation>
    <scope>NUCLEOTIDE SEQUENCE [LARGE SCALE GENOMIC DNA]</scope>
    <source>
        <strain evidence="2 3">N102</strain>
    </source>
</reference>